<dbReference type="SMART" id="SM00028">
    <property type="entry name" value="TPR"/>
    <property type="match status" value="4"/>
</dbReference>
<feature type="repeat" description="TPR" evidence="3">
    <location>
        <begin position="128"/>
        <end position="161"/>
    </location>
</feature>
<dbReference type="SUPFAM" id="SSF48452">
    <property type="entry name" value="TPR-like"/>
    <property type="match status" value="1"/>
</dbReference>
<keyword evidence="6" id="KW-1185">Reference proteome</keyword>
<dbReference type="OrthoDB" id="533763at2759"/>
<evidence type="ECO:0000256" key="2">
    <source>
        <dbReference type="ARBA" id="ARBA00022803"/>
    </source>
</evidence>
<comment type="caution">
    <text evidence="5">The sequence shown here is derived from an EMBL/GenBank/DDBJ whole genome shotgun (WGS) entry which is preliminary data.</text>
</comment>
<evidence type="ECO:0000256" key="1">
    <source>
        <dbReference type="ARBA" id="ARBA00022737"/>
    </source>
</evidence>
<dbReference type="InterPro" id="IPR050498">
    <property type="entry name" value="Ycf3"/>
</dbReference>
<dbReference type="InterPro" id="IPR013320">
    <property type="entry name" value="ConA-like_dom_sf"/>
</dbReference>
<dbReference type="SMART" id="SM00449">
    <property type="entry name" value="SPRY"/>
    <property type="match status" value="1"/>
</dbReference>
<evidence type="ECO:0000259" key="4">
    <source>
        <dbReference type="PROSITE" id="PS50188"/>
    </source>
</evidence>
<dbReference type="PROSITE" id="PS50005">
    <property type="entry name" value="TPR"/>
    <property type="match status" value="3"/>
</dbReference>
<sequence>MESTSKDLEICGSRVNYIGQGDDSWGYHDDGYFFWPGKFKPYGPSYTTGDTIGCYLNFKEEGGIMFYTKNGVNIGVTCHLPENSENSKKILYPCVGLRSQGGSIEINFGGDRMFKYSDQLLEDYPNDLFALMYRGKSRLIMNMYEEALEDLNKVLESEPKNLLALTYRGKIYFIKEQYEKALETLDKVLHDEPNNALALTFRGKAYFIVGEYEKAFTDLTKALESEPENTIALRYRAETNQMMGRYYESFNDLKELLKVNPDDAWTTESRDFVNKT</sequence>
<accession>A0A397VCP1</accession>
<feature type="domain" description="B30.2/SPRY" evidence="4">
    <location>
        <begin position="1"/>
        <end position="113"/>
    </location>
</feature>
<dbReference type="Pfam" id="PF14559">
    <property type="entry name" value="TPR_19"/>
    <property type="match status" value="1"/>
</dbReference>
<gene>
    <name evidence="5" type="ORF">C2G38_2141269</name>
</gene>
<dbReference type="InterPro" id="IPR043136">
    <property type="entry name" value="B30.2/SPRY_sf"/>
</dbReference>
<dbReference type="STRING" id="44941.A0A397VCP1"/>
<dbReference type="InterPro" id="IPR001870">
    <property type="entry name" value="B30.2/SPRY"/>
</dbReference>
<reference evidence="5 6" key="1">
    <citation type="submission" date="2018-06" db="EMBL/GenBank/DDBJ databases">
        <title>Comparative genomics reveals the genomic features of Rhizophagus irregularis, R. cerebriforme, R. diaphanum and Gigaspora rosea, and their symbiotic lifestyle signature.</title>
        <authorList>
            <person name="Morin E."/>
            <person name="San Clemente H."/>
            <person name="Chen E.C.H."/>
            <person name="De La Providencia I."/>
            <person name="Hainaut M."/>
            <person name="Kuo A."/>
            <person name="Kohler A."/>
            <person name="Murat C."/>
            <person name="Tang N."/>
            <person name="Roy S."/>
            <person name="Loubradou J."/>
            <person name="Henrissat B."/>
            <person name="Grigoriev I.V."/>
            <person name="Corradi N."/>
            <person name="Roux C."/>
            <person name="Martin F.M."/>
        </authorList>
    </citation>
    <scope>NUCLEOTIDE SEQUENCE [LARGE SCALE GENOMIC DNA]</scope>
    <source>
        <strain evidence="5 6">DAOM 194757</strain>
    </source>
</reference>
<dbReference type="Gene3D" id="2.60.120.920">
    <property type="match status" value="1"/>
</dbReference>
<dbReference type="InterPro" id="IPR011990">
    <property type="entry name" value="TPR-like_helical_dom_sf"/>
</dbReference>
<dbReference type="InterPro" id="IPR003877">
    <property type="entry name" value="SPRY_dom"/>
</dbReference>
<evidence type="ECO:0000256" key="3">
    <source>
        <dbReference type="PROSITE-ProRule" id="PRU00339"/>
    </source>
</evidence>
<keyword evidence="2 3" id="KW-0802">TPR repeat</keyword>
<dbReference type="SUPFAM" id="SSF49899">
    <property type="entry name" value="Concanavalin A-like lectins/glucanases"/>
    <property type="match status" value="1"/>
</dbReference>
<dbReference type="AlphaFoldDB" id="A0A397VCP1"/>
<dbReference type="InterPro" id="IPR019734">
    <property type="entry name" value="TPR_rpt"/>
</dbReference>
<proteinExistence type="predicted"/>
<feature type="repeat" description="TPR" evidence="3">
    <location>
        <begin position="162"/>
        <end position="195"/>
    </location>
</feature>
<dbReference type="Pfam" id="PF00622">
    <property type="entry name" value="SPRY"/>
    <property type="match status" value="1"/>
</dbReference>
<dbReference type="EMBL" id="QKWP01000429">
    <property type="protein sequence ID" value="RIB20234.1"/>
    <property type="molecule type" value="Genomic_DNA"/>
</dbReference>
<evidence type="ECO:0000313" key="5">
    <source>
        <dbReference type="EMBL" id="RIB20234.1"/>
    </source>
</evidence>
<dbReference type="PANTHER" id="PTHR44858:SF1">
    <property type="entry name" value="UDP-N-ACETYLGLUCOSAMINE--PEPTIDE N-ACETYLGLUCOSAMINYLTRANSFERASE SPINDLY-RELATED"/>
    <property type="match status" value="1"/>
</dbReference>
<evidence type="ECO:0000313" key="6">
    <source>
        <dbReference type="Proteomes" id="UP000266673"/>
    </source>
</evidence>
<keyword evidence="1" id="KW-0677">Repeat</keyword>
<dbReference type="PANTHER" id="PTHR44858">
    <property type="entry name" value="TETRATRICOPEPTIDE REPEAT PROTEIN 6"/>
    <property type="match status" value="1"/>
</dbReference>
<protein>
    <recommendedName>
        <fullName evidence="4">B30.2/SPRY domain-containing protein</fullName>
    </recommendedName>
</protein>
<dbReference type="Proteomes" id="UP000266673">
    <property type="component" value="Unassembled WGS sequence"/>
</dbReference>
<feature type="repeat" description="TPR" evidence="3">
    <location>
        <begin position="196"/>
        <end position="229"/>
    </location>
</feature>
<dbReference type="PROSITE" id="PS50188">
    <property type="entry name" value="B302_SPRY"/>
    <property type="match status" value="1"/>
</dbReference>
<name>A0A397VCP1_9GLOM</name>
<dbReference type="Gene3D" id="1.25.40.10">
    <property type="entry name" value="Tetratricopeptide repeat domain"/>
    <property type="match status" value="2"/>
</dbReference>
<organism evidence="5 6">
    <name type="scientific">Gigaspora rosea</name>
    <dbReference type="NCBI Taxonomy" id="44941"/>
    <lineage>
        <taxon>Eukaryota</taxon>
        <taxon>Fungi</taxon>
        <taxon>Fungi incertae sedis</taxon>
        <taxon>Mucoromycota</taxon>
        <taxon>Glomeromycotina</taxon>
        <taxon>Glomeromycetes</taxon>
        <taxon>Diversisporales</taxon>
        <taxon>Gigasporaceae</taxon>
        <taxon>Gigaspora</taxon>
    </lineage>
</organism>